<dbReference type="PANTHER" id="PTHR10672:SF3">
    <property type="entry name" value="PROTEIN HU-LI TAI SHAO"/>
    <property type="match status" value="1"/>
</dbReference>
<dbReference type="KEGG" id="sdyn:Mal52_26380"/>
<dbReference type="AlphaFoldDB" id="A0A517ZP16"/>
<dbReference type="Gene3D" id="3.40.225.10">
    <property type="entry name" value="Class II aldolase/adducin N-terminal domain"/>
    <property type="match status" value="1"/>
</dbReference>
<dbReference type="PANTHER" id="PTHR10672">
    <property type="entry name" value="ADDUCIN"/>
    <property type="match status" value="1"/>
</dbReference>
<dbReference type="SMART" id="SM01007">
    <property type="entry name" value="Aldolase_II"/>
    <property type="match status" value="1"/>
</dbReference>
<organism evidence="4 5">
    <name type="scientific">Symmachiella dynata</name>
    <dbReference type="NCBI Taxonomy" id="2527995"/>
    <lineage>
        <taxon>Bacteria</taxon>
        <taxon>Pseudomonadati</taxon>
        <taxon>Planctomycetota</taxon>
        <taxon>Planctomycetia</taxon>
        <taxon>Planctomycetales</taxon>
        <taxon>Planctomycetaceae</taxon>
        <taxon>Symmachiella</taxon>
    </lineage>
</organism>
<reference evidence="4 5" key="1">
    <citation type="submission" date="2019-02" db="EMBL/GenBank/DDBJ databases">
        <title>Deep-cultivation of Planctomycetes and their phenomic and genomic characterization uncovers novel biology.</title>
        <authorList>
            <person name="Wiegand S."/>
            <person name="Jogler M."/>
            <person name="Boedeker C."/>
            <person name="Pinto D."/>
            <person name="Vollmers J."/>
            <person name="Rivas-Marin E."/>
            <person name="Kohn T."/>
            <person name="Peeters S.H."/>
            <person name="Heuer A."/>
            <person name="Rast P."/>
            <person name="Oberbeckmann S."/>
            <person name="Bunk B."/>
            <person name="Jeske O."/>
            <person name="Meyerdierks A."/>
            <person name="Storesund J.E."/>
            <person name="Kallscheuer N."/>
            <person name="Luecker S."/>
            <person name="Lage O.M."/>
            <person name="Pohl T."/>
            <person name="Merkel B.J."/>
            <person name="Hornburger P."/>
            <person name="Mueller R.-W."/>
            <person name="Bruemmer F."/>
            <person name="Labrenz M."/>
            <person name="Spormann A.M."/>
            <person name="Op den Camp H."/>
            <person name="Overmann J."/>
            <person name="Amann R."/>
            <person name="Jetten M.S.M."/>
            <person name="Mascher T."/>
            <person name="Medema M.H."/>
            <person name="Devos D.P."/>
            <person name="Kaster A.-K."/>
            <person name="Ovreas L."/>
            <person name="Rohde M."/>
            <person name="Galperin M.Y."/>
            <person name="Jogler C."/>
        </authorList>
    </citation>
    <scope>NUCLEOTIDE SEQUENCE [LARGE SCALE GENOMIC DNA]</scope>
    <source>
        <strain evidence="4 5">Mal52</strain>
    </source>
</reference>
<dbReference type="Proteomes" id="UP000319383">
    <property type="component" value="Chromosome"/>
</dbReference>
<feature type="region of interest" description="Disordered" evidence="2">
    <location>
        <begin position="1"/>
        <end position="21"/>
    </location>
</feature>
<dbReference type="SUPFAM" id="SSF53639">
    <property type="entry name" value="AraD/HMP-PK domain-like"/>
    <property type="match status" value="1"/>
</dbReference>
<protein>
    <submittedName>
        <fullName evidence="4">Decarboxylase NovR</fullName>
        <ecNumber evidence="4">4.1.-.-</ecNumber>
    </submittedName>
</protein>
<feature type="domain" description="Class II aldolase/adducin N-terminal" evidence="3">
    <location>
        <begin position="38"/>
        <end position="218"/>
    </location>
</feature>
<dbReference type="InterPro" id="IPR036409">
    <property type="entry name" value="Aldolase_II/adducin_N_sf"/>
</dbReference>
<evidence type="ECO:0000259" key="3">
    <source>
        <dbReference type="SMART" id="SM01007"/>
    </source>
</evidence>
<evidence type="ECO:0000313" key="5">
    <source>
        <dbReference type="Proteomes" id="UP000319383"/>
    </source>
</evidence>
<dbReference type="FunFam" id="3.40.225.10:FF:000009">
    <property type="entry name" value="Class II aldolase/adducin N-terminal"/>
    <property type="match status" value="1"/>
</dbReference>
<evidence type="ECO:0000256" key="2">
    <source>
        <dbReference type="SAM" id="MobiDB-lite"/>
    </source>
</evidence>
<sequence>MVNKDPESILHEQTAAHSEERDRVIALADTPEAREEKIKLAAAYRMLARLGLDDGIAGHISLRVPQAPEYFWVNPFGLLFSEIRADNLVLVNSAGEIVTGGEMINLAGFCIHSAIHTARPDVNCAVHTHPPGGSAFSALGMLLEPLDQTGCSFYDDHALYAEYTGIVIDGEQTKGIVESLGSKRALILANHGLLTCATTVEQALIDMIDMERTCNVNMAAMSTGRPVLPVPGEVALQSRAVLTQAGRWPFQWQAMIRALDRHETDYDPWR</sequence>
<proteinExistence type="inferred from homology"/>
<feature type="compositionally biased region" description="Basic and acidic residues" evidence="2">
    <location>
        <begin position="1"/>
        <end position="10"/>
    </location>
</feature>
<keyword evidence="4" id="KW-0456">Lyase</keyword>
<keyword evidence="5" id="KW-1185">Reference proteome</keyword>
<dbReference type="Pfam" id="PF00596">
    <property type="entry name" value="Aldolase_II"/>
    <property type="match status" value="1"/>
</dbReference>
<dbReference type="NCBIfam" id="NF005451">
    <property type="entry name" value="PRK07044.1"/>
    <property type="match status" value="1"/>
</dbReference>
<accession>A0A517ZP16</accession>
<name>A0A517ZP16_9PLAN</name>
<comment type="similarity">
    <text evidence="1">Belongs to the aldolase class II family.</text>
</comment>
<gene>
    <name evidence="4" type="primary">novR</name>
    <name evidence="4" type="ORF">Mal52_26380</name>
</gene>
<dbReference type="GO" id="GO:0051015">
    <property type="term" value="F:actin filament binding"/>
    <property type="evidence" value="ECO:0007669"/>
    <property type="project" value="TreeGrafter"/>
</dbReference>
<dbReference type="GO" id="GO:0005856">
    <property type="term" value="C:cytoskeleton"/>
    <property type="evidence" value="ECO:0007669"/>
    <property type="project" value="TreeGrafter"/>
</dbReference>
<dbReference type="NCBIfam" id="NF004855">
    <property type="entry name" value="PRK06208.1"/>
    <property type="match status" value="1"/>
</dbReference>
<dbReference type="EC" id="4.1.-.-" evidence="4"/>
<evidence type="ECO:0000313" key="4">
    <source>
        <dbReference type="EMBL" id="QDU44160.1"/>
    </source>
</evidence>
<dbReference type="InterPro" id="IPR001303">
    <property type="entry name" value="Aldolase_II/adducin_N"/>
</dbReference>
<dbReference type="GO" id="GO:0016829">
    <property type="term" value="F:lyase activity"/>
    <property type="evidence" value="ECO:0007669"/>
    <property type="project" value="UniProtKB-KW"/>
</dbReference>
<dbReference type="RefSeq" id="WP_145376535.1">
    <property type="nucleotide sequence ID" value="NZ_CP036276.1"/>
</dbReference>
<dbReference type="InterPro" id="IPR051017">
    <property type="entry name" value="Aldolase-II_Adducin_sf"/>
</dbReference>
<evidence type="ECO:0000256" key="1">
    <source>
        <dbReference type="ARBA" id="ARBA00037961"/>
    </source>
</evidence>
<dbReference type="EMBL" id="CP036276">
    <property type="protein sequence ID" value="QDU44160.1"/>
    <property type="molecule type" value="Genomic_DNA"/>
</dbReference>